<dbReference type="OrthoDB" id="668456at2759"/>
<accession>A0A835PW72</accession>
<evidence type="ECO:0008006" key="4">
    <source>
        <dbReference type="Google" id="ProtNLM"/>
    </source>
</evidence>
<sequence>MTKQPLTLKEYLELESSFECPLSTPPRAYGTTIVRSLLETELHGGADKSTPSLARSCSMVVVTRLSSIVQSLSTSSLSKRMRRGFWKRCDRKKVEKGFEQSRSSKEHEPKRRSPIFLTPVSSRWSSSPQTDASELLLSSIRSSCLLLEPGEKPPSTSPTPTSSPDTNKGMLIEVVDPSSPPTTGNLKPEEKICEGVMCCHSEEEKEQFSPMSVLDFPYQRTEPSDEEVELSTSTPCFRQRITILKGDMAGTKNLPLQKMQRLEILGRLDLSNLFHCIAYSEVDAESTVDRGKDAGFEENWRRVAIVLFRRLSGGTRVPIWAEQLLFDFFAEEVSMAEQSRWKTRTGTSDDELLHAAAAWLSDAGGEVGEDSMVSWTDMQMCVLWRRFEEEEAVMAAEMTIGVVAWLVNEVMDELLLS</sequence>
<dbReference type="PANTHER" id="PTHR33623:SF4">
    <property type="entry name" value="DUF4378 DOMAIN-CONTAINING PROTEIN"/>
    <property type="match status" value="1"/>
</dbReference>
<proteinExistence type="predicted"/>
<dbReference type="PANTHER" id="PTHR33623">
    <property type="entry name" value="OS04G0572500 PROTEIN"/>
    <property type="match status" value="1"/>
</dbReference>
<organism evidence="2 3">
    <name type="scientific">Vanilla planifolia</name>
    <name type="common">Vanilla</name>
    <dbReference type="NCBI Taxonomy" id="51239"/>
    <lineage>
        <taxon>Eukaryota</taxon>
        <taxon>Viridiplantae</taxon>
        <taxon>Streptophyta</taxon>
        <taxon>Embryophyta</taxon>
        <taxon>Tracheophyta</taxon>
        <taxon>Spermatophyta</taxon>
        <taxon>Magnoliopsida</taxon>
        <taxon>Liliopsida</taxon>
        <taxon>Asparagales</taxon>
        <taxon>Orchidaceae</taxon>
        <taxon>Vanilloideae</taxon>
        <taxon>Vanilleae</taxon>
        <taxon>Vanilla</taxon>
    </lineage>
</organism>
<evidence type="ECO:0000313" key="2">
    <source>
        <dbReference type="EMBL" id="KAG0458699.1"/>
    </source>
</evidence>
<evidence type="ECO:0000313" key="3">
    <source>
        <dbReference type="Proteomes" id="UP000639772"/>
    </source>
</evidence>
<dbReference type="Proteomes" id="UP000639772">
    <property type="component" value="Chromosome 12"/>
</dbReference>
<protein>
    <recommendedName>
        <fullName evidence="4">DUF4378 domain-containing protein</fullName>
    </recommendedName>
</protein>
<gene>
    <name evidence="2" type="ORF">HPP92_021827</name>
</gene>
<feature type="region of interest" description="Disordered" evidence="1">
    <location>
        <begin position="147"/>
        <end position="170"/>
    </location>
</feature>
<comment type="caution">
    <text evidence="2">The sequence shown here is derived from an EMBL/GenBank/DDBJ whole genome shotgun (WGS) entry which is preliminary data.</text>
</comment>
<reference evidence="2 3" key="1">
    <citation type="journal article" date="2020" name="Nat. Food">
        <title>A phased Vanilla planifolia genome enables genetic improvement of flavour and production.</title>
        <authorList>
            <person name="Hasing T."/>
            <person name="Tang H."/>
            <person name="Brym M."/>
            <person name="Khazi F."/>
            <person name="Huang T."/>
            <person name="Chambers A.H."/>
        </authorList>
    </citation>
    <scope>NUCLEOTIDE SEQUENCE [LARGE SCALE GENOMIC DNA]</scope>
    <source>
        <tissue evidence="2">Leaf</tissue>
    </source>
</reference>
<name>A0A835PW72_VANPL</name>
<dbReference type="AlphaFoldDB" id="A0A835PW72"/>
<evidence type="ECO:0000256" key="1">
    <source>
        <dbReference type="SAM" id="MobiDB-lite"/>
    </source>
</evidence>
<dbReference type="EMBL" id="JADCNM010000012">
    <property type="protein sequence ID" value="KAG0458699.1"/>
    <property type="molecule type" value="Genomic_DNA"/>
</dbReference>